<evidence type="ECO:0000313" key="2">
    <source>
        <dbReference type="EMBL" id="BAH43919.1"/>
    </source>
</evidence>
<protein>
    <submittedName>
        <fullName evidence="3">Uncharacterized protein</fullName>
    </submittedName>
</protein>
<dbReference type="EMBL" id="AP008955">
    <property type="protein sequence ID" value="BAH43919.1"/>
    <property type="molecule type" value="Genomic_DNA"/>
</dbReference>
<evidence type="ECO:0000313" key="3">
    <source>
        <dbReference type="EMBL" id="BAH46329.1"/>
    </source>
</evidence>
<accession>C0Z6Y0</accession>
<dbReference type="KEGG" id="bbe:BBR47_53520"/>
<evidence type="ECO:0000313" key="4">
    <source>
        <dbReference type="Proteomes" id="UP000001877"/>
    </source>
</evidence>
<name>C0Z6Y0_BREBN</name>
<reference evidence="3 4" key="1">
    <citation type="submission" date="2005-03" db="EMBL/GenBank/DDBJ databases">
        <title>Brevibacillus brevis strain 47, complete genome.</title>
        <authorList>
            <person name="Hosoyama A."/>
            <person name="Yamada R."/>
            <person name="Hongo Y."/>
            <person name="Terui Y."/>
            <person name="Ankai A."/>
            <person name="Masuyama W."/>
            <person name="Sekiguchi M."/>
            <person name="Takeda T."/>
            <person name="Asano K."/>
            <person name="Ohji S."/>
            <person name="Ichikawa N."/>
            <person name="Narita S."/>
            <person name="Aoki N."/>
            <person name="Miura H."/>
            <person name="Matsushita S."/>
            <person name="Sekigawa T."/>
            <person name="Yamagata H."/>
            <person name="Yoshikawa H."/>
            <person name="Udaka S."/>
            <person name="Tanikawa S."/>
            <person name="Fujita N."/>
        </authorList>
    </citation>
    <scope>NUCLEOTIDE SEQUENCE [LARGE SCALE GENOMIC DNA]</scope>
    <source>
        <strain evidence="4">47 / JCM 6285 / NBRC 100599</strain>
        <strain evidence="3">NBRC 100599</strain>
    </source>
</reference>
<dbReference type="AlphaFoldDB" id="C0Z6Y0"/>
<gene>
    <name evidence="2" type="ordered locus">BBR47_29420</name>
    <name evidence="3" type="ordered locus">BBR47_53520</name>
</gene>
<feature type="region of interest" description="Disordered" evidence="1">
    <location>
        <begin position="1"/>
        <end position="30"/>
    </location>
</feature>
<dbReference type="EMBL" id="AP008955">
    <property type="protein sequence ID" value="BAH46329.1"/>
    <property type="molecule type" value="Genomic_DNA"/>
</dbReference>
<organism evidence="3 4">
    <name type="scientific">Brevibacillus brevis (strain 47 / JCM 6285 / NBRC 100599)</name>
    <dbReference type="NCBI Taxonomy" id="358681"/>
    <lineage>
        <taxon>Bacteria</taxon>
        <taxon>Bacillati</taxon>
        <taxon>Bacillota</taxon>
        <taxon>Bacilli</taxon>
        <taxon>Bacillales</taxon>
        <taxon>Paenibacillaceae</taxon>
        <taxon>Brevibacillus</taxon>
    </lineage>
</organism>
<keyword evidence="4" id="KW-1185">Reference proteome</keyword>
<proteinExistence type="predicted"/>
<feature type="compositionally biased region" description="Polar residues" evidence="1">
    <location>
        <begin position="12"/>
        <end position="27"/>
    </location>
</feature>
<sequence length="109" mass="12069">MNDNSVKIGDRNSINQSQVNTGSQASLSGVWGHEDQDKIQQFIEAIRSNSSLKPEDAADAIDTITDLKEKKEGDTLRPSYLKRMWDSLPEGVKLLNGAMDIFKRFGGEA</sequence>
<dbReference type="HOGENOM" id="CLU_2178803_0_0_9"/>
<dbReference type="Proteomes" id="UP000001877">
    <property type="component" value="Chromosome"/>
</dbReference>
<evidence type="ECO:0000256" key="1">
    <source>
        <dbReference type="SAM" id="MobiDB-lite"/>
    </source>
</evidence>
<dbReference type="KEGG" id="bbe:BBR47_29420"/>